<dbReference type="AlphaFoldDB" id="A0A919EVG2"/>
<sequence>MPGRLAGLPTAPDGRNPGVRGHAGGNRTVGTAAPHPPGPAPPFTDVRPGGRSSARGPGRASRGSAFEVAESPFDGRSPREAARPGCPVTAGADSAVHRPPTTAPALAGGGGEGSSVRP</sequence>
<organism evidence="2 3">
    <name type="scientific">Streptomyces capoamus</name>
    <dbReference type="NCBI Taxonomy" id="68183"/>
    <lineage>
        <taxon>Bacteria</taxon>
        <taxon>Bacillati</taxon>
        <taxon>Actinomycetota</taxon>
        <taxon>Actinomycetes</taxon>
        <taxon>Kitasatosporales</taxon>
        <taxon>Streptomycetaceae</taxon>
        <taxon>Streptomyces</taxon>
    </lineage>
</organism>
<dbReference type="Proteomes" id="UP000619355">
    <property type="component" value="Unassembled WGS sequence"/>
</dbReference>
<protein>
    <submittedName>
        <fullName evidence="2">Uncharacterized protein</fullName>
    </submittedName>
</protein>
<feature type="compositionally biased region" description="Low complexity" evidence="1">
    <location>
        <begin position="47"/>
        <end position="65"/>
    </location>
</feature>
<evidence type="ECO:0000313" key="2">
    <source>
        <dbReference type="EMBL" id="GHG47052.1"/>
    </source>
</evidence>
<gene>
    <name evidence="2" type="ORF">GCM10018980_26460</name>
</gene>
<keyword evidence="3" id="KW-1185">Reference proteome</keyword>
<reference evidence="3" key="1">
    <citation type="journal article" date="2019" name="Int. J. Syst. Evol. Microbiol.">
        <title>The Global Catalogue of Microorganisms (GCM) 10K type strain sequencing project: providing services to taxonomists for standard genome sequencing and annotation.</title>
        <authorList>
            <consortium name="The Broad Institute Genomics Platform"/>
            <consortium name="The Broad Institute Genome Sequencing Center for Infectious Disease"/>
            <person name="Wu L."/>
            <person name="Ma J."/>
        </authorList>
    </citation>
    <scope>NUCLEOTIDE SEQUENCE [LARGE SCALE GENOMIC DNA]</scope>
    <source>
        <strain evidence="3">JCM 4253</strain>
    </source>
</reference>
<comment type="caution">
    <text evidence="2">The sequence shown here is derived from an EMBL/GenBank/DDBJ whole genome shotgun (WGS) entry which is preliminary data.</text>
</comment>
<proteinExistence type="predicted"/>
<accession>A0A919EVG2</accession>
<evidence type="ECO:0000313" key="3">
    <source>
        <dbReference type="Proteomes" id="UP000619355"/>
    </source>
</evidence>
<name>A0A919EVG2_9ACTN</name>
<feature type="region of interest" description="Disordered" evidence="1">
    <location>
        <begin position="1"/>
        <end position="118"/>
    </location>
</feature>
<evidence type="ECO:0000256" key="1">
    <source>
        <dbReference type="SAM" id="MobiDB-lite"/>
    </source>
</evidence>
<feature type="compositionally biased region" description="Gly residues" evidence="1">
    <location>
        <begin position="107"/>
        <end position="118"/>
    </location>
</feature>
<dbReference type="EMBL" id="BNBF01000006">
    <property type="protein sequence ID" value="GHG47052.1"/>
    <property type="molecule type" value="Genomic_DNA"/>
</dbReference>